<evidence type="ECO:0000256" key="1">
    <source>
        <dbReference type="SAM" id="Phobius"/>
    </source>
</evidence>
<feature type="transmembrane region" description="Helical" evidence="1">
    <location>
        <begin position="81"/>
        <end position="102"/>
    </location>
</feature>
<feature type="transmembrane region" description="Helical" evidence="1">
    <location>
        <begin position="48"/>
        <end position="69"/>
    </location>
</feature>
<organism evidence="2 3">
    <name type="scientific">Pelomonas cellulosilytica</name>
    <dbReference type="NCBI Taxonomy" id="2906762"/>
    <lineage>
        <taxon>Bacteria</taxon>
        <taxon>Pseudomonadati</taxon>
        <taxon>Pseudomonadota</taxon>
        <taxon>Betaproteobacteria</taxon>
        <taxon>Burkholderiales</taxon>
        <taxon>Sphaerotilaceae</taxon>
        <taxon>Roseateles</taxon>
    </lineage>
</organism>
<dbReference type="RefSeq" id="WP_233375406.1">
    <property type="nucleotide sequence ID" value="NZ_JAJTWU010000015.1"/>
</dbReference>
<evidence type="ECO:0000313" key="2">
    <source>
        <dbReference type="EMBL" id="MCE4558011.1"/>
    </source>
</evidence>
<gene>
    <name evidence="2" type="ORF">LXT13_26850</name>
</gene>
<protein>
    <submittedName>
        <fullName evidence="2">Uncharacterized protein</fullName>
    </submittedName>
</protein>
<sequence>MFVLILRRERRPDAPYWPGRRLLAAMDAVAWPLACAVLALQIPKAAGLAFLVTVVAALCAFFRLCGAILNNQRYWFTSWRVLRLCAFLLFVGLVTKLAMWAAPAIR</sequence>
<name>A0ABS8XZG8_9BURK</name>
<accession>A0ABS8XZG8</accession>
<keyword evidence="1" id="KW-0472">Membrane</keyword>
<dbReference type="Proteomes" id="UP001200741">
    <property type="component" value="Unassembled WGS sequence"/>
</dbReference>
<feature type="transmembrane region" description="Helical" evidence="1">
    <location>
        <begin position="21"/>
        <end position="42"/>
    </location>
</feature>
<keyword evidence="1" id="KW-1133">Transmembrane helix</keyword>
<keyword evidence="3" id="KW-1185">Reference proteome</keyword>
<keyword evidence="1" id="KW-0812">Transmembrane</keyword>
<dbReference type="EMBL" id="JAJTWU010000015">
    <property type="protein sequence ID" value="MCE4558011.1"/>
    <property type="molecule type" value="Genomic_DNA"/>
</dbReference>
<comment type="caution">
    <text evidence="2">The sequence shown here is derived from an EMBL/GenBank/DDBJ whole genome shotgun (WGS) entry which is preliminary data.</text>
</comment>
<proteinExistence type="predicted"/>
<evidence type="ECO:0000313" key="3">
    <source>
        <dbReference type="Proteomes" id="UP001200741"/>
    </source>
</evidence>
<reference evidence="2 3" key="1">
    <citation type="submission" date="2021-12" db="EMBL/GenBank/DDBJ databases">
        <title>Genome seq of P8.</title>
        <authorList>
            <person name="Seo T."/>
        </authorList>
    </citation>
    <scope>NUCLEOTIDE SEQUENCE [LARGE SCALE GENOMIC DNA]</scope>
    <source>
        <strain evidence="2 3">P8</strain>
    </source>
</reference>